<proteinExistence type="predicted"/>
<protein>
    <submittedName>
        <fullName evidence="2">Uncharacterized protein</fullName>
    </submittedName>
</protein>
<evidence type="ECO:0000256" key="1">
    <source>
        <dbReference type="SAM" id="Phobius"/>
    </source>
</evidence>
<evidence type="ECO:0000313" key="2">
    <source>
        <dbReference type="EMBL" id="SDD47829.1"/>
    </source>
</evidence>
<dbReference type="Proteomes" id="UP000199060">
    <property type="component" value="Unassembled WGS sequence"/>
</dbReference>
<sequence length="62" mass="7207">MKDCPKFILLIFISLFAMAFLTISYFVMVKVPDPENFEIKVFEKTAIEETSKILLSELLVFN</sequence>
<name>A0A1G6V2J3_9BACT</name>
<organism evidence="2 3">
    <name type="scientific">Algoriphagus faecimaris</name>
    <dbReference type="NCBI Taxonomy" id="686796"/>
    <lineage>
        <taxon>Bacteria</taxon>
        <taxon>Pseudomonadati</taxon>
        <taxon>Bacteroidota</taxon>
        <taxon>Cytophagia</taxon>
        <taxon>Cytophagales</taxon>
        <taxon>Cyclobacteriaceae</taxon>
        <taxon>Algoriphagus</taxon>
    </lineage>
</organism>
<keyword evidence="1" id="KW-0472">Membrane</keyword>
<keyword evidence="1" id="KW-0812">Transmembrane</keyword>
<keyword evidence="1" id="KW-1133">Transmembrane helix</keyword>
<evidence type="ECO:0000313" key="3">
    <source>
        <dbReference type="Proteomes" id="UP000199060"/>
    </source>
</evidence>
<dbReference type="STRING" id="686796.SAMN04488104_10329"/>
<accession>A0A1G6V2J3</accession>
<dbReference type="EMBL" id="FNAC01000032">
    <property type="protein sequence ID" value="SDD47829.1"/>
    <property type="molecule type" value="Genomic_DNA"/>
</dbReference>
<dbReference type="AlphaFoldDB" id="A0A1G6V2J3"/>
<keyword evidence="3" id="KW-1185">Reference proteome</keyword>
<reference evidence="3" key="1">
    <citation type="submission" date="2016-10" db="EMBL/GenBank/DDBJ databases">
        <authorList>
            <person name="Varghese N."/>
            <person name="Submissions S."/>
        </authorList>
    </citation>
    <scope>NUCLEOTIDE SEQUENCE [LARGE SCALE GENOMIC DNA]</scope>
    <source>
        <strain evidence="3">DSM 23095</strain>
    </source>
</reference>
<gene>
    <name evidence="2" type="ORF">SAMN04488104_10329</name>
</gene>
<feature type="transmembrane region" description="Helical" evidence="1">
    <location>
        <begin position="7"/>
        <end position="28"/>
    </location>
</feature>